<feature type="transmembrane region" description="Helical" evidence="7">
    <location>
        <begin position="144"/>
        <end position="166"/>
    </location>
</feature>
<evidence type="ECO:0000256" key="7">
    <source>
        <dbReference type="SAM" id="Phobius"/>
    </source>
</evidence>
<dbReference type="PROSITE" id="PS01116">
    <property type="entry name" value="XANTH_URACIL_PERMASE"/>
    <property type="match status" value="1"/>
</dbReference>
<proteinExistence type="inferred from homology"/>
<dbReference type="PANTHER" id="PTHR42810:SF2">
    <property type="entry name" value="PURINE PERMEASE C1399.01C-RELATED"/>
    <property type="match status" value="1"/>
</dbReference>
<evidence type="ECO:0000256" key="1">
    <source>
        <dbReference type="ARBA" id="ARBA00004141"/>
    </source>
</evidence>
<sequence>MTSSNTTIATGVNNNAVLDVEDKPSVKLWGLLSLQHLCAMFGATVLVPYLVTGGILANDPDATGLSTAIALITSGGGTLLYLCITGFRIPAYLGSSFAFIAPLISAAVAAGLPGAMFGAFCAGLVYIAVAILIRFFGVSWLMKILPPVVVGPVIMVIGLGLAPIAIGMATKGAGDDYSALNLSVALFTLVMTLLFSLAFKGIFSIIPILLGIICGYILALTLGMVNLSPIASSNWIAVPDFTFFPAVFAEGLPWFVLPLLVPVALVTIAEHIGDQMVLSRVVGRNFLRKPGLDRSLAGDGIATLFASLLGGPPNTTYGENIGVLAITRIYSVYVIAGAAVLALSLGFIGKISALVSSIPVPVMGGIAIALFGVIASSGLRTLIEGKVDLNEKRNLLITSVILVLGIGGAELPIGQWATLSSMAFATLAGITMHLILPGKETAGDSDKSLG</sequence>
<feature type="transmembrane region" description="Helical" evidence="7">
    <location>
        <begin position="360"/>
        <end position="383"/>
    </location>
</feature>
<dbReference type="RefSeq" id="WP_269423152.1">
    <property type="nucleotide sequence ID" value="NZ_JAPWGY010000003.1"/>
</dbReference>
<evidence type="ECO:0000256" key="6">
    <source>
        <dbReference type="ARBA" id="ARBA00023136"/>
    </source>
</evidence>
<dbReference type="InterPro" id="IPR006043">
    <property type="entry name" value="NCS2"/>
</dbReference>
<keyword evidence="3" id="KW-0813">Transport</keyword>
<comment type="subcellular location">
    <subcellularLocation>
        <location evidence="1">Membrane</location>
        <topology evidence="1">Multi-pass membrane protein</topology>
    </subcellularLocation>
</comment>
<evidence type="ECO:0000256" key="5">
    <source>
        <dbReference type="ARBA" id="ARBA00022989"/>
    </source>
</evidence>
<organism evidence="8 9">
    <name type="scientific">Kiloniella laminariae</name>
    <dbReference type="NCBI Taxonomy" id="454162"/>
    <lineage>
        <taxon>Bacteria</taxon>
        <taxon>Pseudomonadati</taxon>
        <taxon>Pseudomonadota</taxon>
        <taxon>Alphaproteobacteria</taxon>
        <taxon>Rhodospirillales</taxon>
        <taxon>Kiloniellaceae</taxon>
        <taxon>Kiloniella</taxon>
    </lineage>
</organism>
<feature type="transmembrane region" description="Helical" evidence="7">
    <location>
        <begin position="116"/>
        <end position="137"/>
    </location>
</feature>
<dbReference type="Proteomes" id="UP001069802">
    <property type="component" value="Unassembled WGS sequence"/>
</dbReference>
<keyword evidence="5 7" id="KW-1133">Transmembrane helix</keyword>
<feature type="transmembrane region" description="Helical" evidence="7">
    <location>
        <begin position="330"/>
        <end position="348"/>
    </location>
</feature>
<feature type="transmembrane region" description="Helical" evidence="7">
    <location>
        <begin position="178"/>
        <end position="199"/>
    </location>
</feature>
<gene>
    <name evidence="8" type="ORF">O4H49_09275</name>
</gene>
<dbReference type="Pfam" id="PF00860">
    <property type="entry name" value="Xan_ur_permease"/>
    <property type="match status" value="1"/>
</dbReference>
<name>A0ABT4LKS1_9PROT</name>
<keyword evidence="4 7" id="KW-0812">Transmembrane</keyword>
<comment type="similarity">
    <text evidence="2">Belongs to the nucleobase:cation symporter-2 (NCS2) (TC 2.A.40) family.</text>
</comment>
<feature type="transmembrane region" description="Helical" evidence="7">
    <location>
        <begin position="91"/>
        <end position="110"/>
    </location>
</feature>
<dbReference type="InterPro" id="IPR006042">
    <property type="entry name" value="Xan_ur_permease"/>
</dbReference>
<protein>
    <submittedName>
        <fullName evidence="8">NCS2 family nucleobase:cation symporter</fullName>
    </submittedName>
</protein>
<keyword evidence="6 7" id="KW-0472">Membrane</keyword>
<evidence type="ECO:0000256" key="3">
    <source>
        <dbReference type="ARBA" id="ARBA00022448"/>
    </source>
</evidence>
<dbReference type="PANTHER" id="PTHR42810">
    <property type="entry name" value="PURINE PERMEASE C1399.01C-RELATED"/>
    <property type="match status" value="1"/>
</dbReference>
<feature type="transmembrane region" description="Helical" evidence="7">
    <location>
        <begin position="395"/>
        <end position="413"/>
    </location>
</feature>
<evidence type="ECO:0000256" key="2">
    <source>
        <dbReference type="ARBA" id="ARBA00008821"/>
    </source>
</evidence>
<comment type="caution">
    <text evidence="8">The sequence shown here is derived from an EMBL/GenBank/DDBJ whole genome shotgun (WGS) entry which is preliminary data.</text>
</comment>
<feature type="transmembrane region" description="Helical" evidence="7">
    <location>
        <begin position="28"/>
        <end position="51"/>
    </location>
</feature>
<accession>A0ABT4LKS1</accession>
<feature type="transmembrane region" description="Helical" evidence="7">
    <location>
        <begin position="251"/>
        <end position="269"/>
    </location>
</feature>
<feature type="transmembrane region" description="Helical" evidence="7">
    <location>
        <begin position="63"/>
        <end position="84"/>
    </location>
</feature>
<dbReference type="EMBL" id="JAPWGY010000003">
    <property type="protein sequence ID" value="MCZ4280966.1"/>
    <property type="molecule type" value="Genomic_DNA"/>
</dbReference>
<evidence type="ECO:0000313" key="8">
    <source>
        <dbReference type="EMBL" id="MCZ4280966.1"/>
    </source>
</evidence>
<reference evidence="8" key="1">
    <citation type="submission" date="2022-12" db="EMBL/GenBank/DDBJ databases">
        <title>Bacterial isolates from different developmental stages of Nematostella vectensis.</title>
        <authorList>
            <person name="Fraune S."/>
        </authorList>
    </citation>
    <scope>NUCLEOTIDE SEQUENCE</scope>
    <source>
        <strain evidence="8">G21630-S1</strain>
    </source>
</reference>
<evidence type="ECO:0000256" key="4">
    <source>
        <dbReference type="ARBA" id="ARBA00022692"/>
    </source>
</evidence>
<keyword evidence="9" id="KW-1185">Reference proteome</keyword>
<feature type="transmembrane region" description="Helical" evidence="7">
    <location>
        <begin position="206"/>
        <end position="231"/>
    </location>
</feature>
<evidence type="ECO:0000313" key="9">
    <source>
        <dbReference type="Proteomes" id="UP001069802"/>
    </source>
</evidence>
<dbReference type="NCBIfam" id="TIGR00801">
    <property type="entry name" value="ncs2"/>
    <property type="match status" value="1"/>
</dbReference>